<organism evidence="3">
    <name type="scientific">Hexamita inflata</name>
    <dbReference type="NCBI Taxonomy" id="28002"/>
    <lineage>
        <taxon>Eukaryota</taxon>
        <taxon>Metamonada</taxon>
        <taxon>Diplomonadida</taxon>
        <taxon>Hexamitidae</taxon>
        <taxon>Hexamitinae</taxon>
        <taxon>Hexamita</taxon>
    </lineage>
</organism>
<dbReference type="EMBL" id="CAXDID020000131">
    <property type="protein sequence ID" value="CAL6035362.1"/>
    <property type="molecule type" value="Genomic_DNA"/>
</dbReference>
<proteinExistence type="predicted"/>
<dbReference type="InterPro" id="IPR032675">
    <property type="entry name" value="LRR_dom_sf"/>
</dbReference>
<name>A0AA86UIN5_9EUKA</name>
<sequence>MPLQNEMNSKEISLNFHNLVNNGVLLVQKWEQLTDLSFLSQFNLIELNIWECKNLIPELSLSSLTKLQISECQLNSIKLFNMQSLKILVLSKNNLTNIEQLKSLNNLKYLDLSWNSIVDIATIRFLKNLQELYLQENEISDITALRDLKELIILNLHWNEIVSIHPLKELKNLVSVDLSNNNIIDINILEEENIKYIKTLKINENKVLNLNIINNTINNQENLDSSITDDWADINTIYPQCEATLGEICFSKTMDNIYKSYETLRIMYQTQNLITYRVQKIKTRCQKLLQQHTYNQISVTSRLVNLLQLFSDKQ</sequence>
<dbReference type="Proteomes" id="UP001642409">
    <property type="component" value="Unassembled WGS sequence"/>
</dbReference>
<dbReference type="InterPro" id="IPR001611">
    <property type="entry name" value="Leu-rich_rpt"/>
</dbReference>
<keyword evidence="2" id="KW-0677">Repeat</keyword>
<dbReference type="SMART" id="SM00365">
    <property type="entry name" value="LRR_SD22"/>
    <property type="match status" value="3"/>
</dbReference>
<reference evidence="4 5" key="2">
    <citation type="submission" date="2024-07" db="EMBL/GenBank/DDBJ databases">
        <authorList>
            <person name="Akdeniz Z."/>
        </authorList>
    </citation>
    <scope>NUCLEOTIDE SEQUENCE [LARGE SCALE GENOMIC DNA]</scope>
</reference>
<reference evidence="3" key="1">
    <citation type="submission" date="2023-06" db="EMBL/GenBank/DDBJ databases">
        <authorList>
            <person name="Kurt Z."/>
        </authorList>
    </citation>
    <scope>NUCLEOTIDE SEQUENCE</scope>
</reference>
<dbReference type="PROSITE" id="PS51450">
    <property type="entry name" value="LRR"/>
    <property type="match status" value="5"/>
</dbReference>
<evidence type="ECO:0000256" key="1">
    <source>
        <dbReference type="ARBA" id="ARBA00022614"/>
    </source>
</evidence>
<dbReference type="SUPFAM" id="SSF52058">
    <property type="entry name" value="L domain-like"/>
    <property type="match status" value="1"/>
</dbReference>
<dbReference type="SMART" id="SM00369">
    <property type="entry name" value="LRR_TYP"/>
    <property type="match status" value="5"/>
</dbReference>
<dbReference type="PANTHER" id="PTHR46652">
    <property type="entry name" value="LEUCINE-RICH REPEAT AND IQ DOMAIN-CONTAINING PROTEIN 1-RELATED"/>
    <property type="match status" value="1"/>
</dbReference>
<evidence type="ECO:0000256" key="2">
    <source>
        <dbReference type="ARBA" id="ARBA00022737"/>
    </source>
</evidence>
<dbReference type="InterPro" id="IPR050836">
    <property type="entry name" value="SDS22/Internalin_LRR"/>
</dbReference>
<keyword evidence="5" id="KW-1185">Reference proteome</keyword>
<comment type="caution">
    <text evidence="3">The sequence shown here is derived from an EMBL/GenBank/DDBJ whole genome shotgun (WGS) entry which is preliminary data.</text>
</comment>
<evidence type="ECO:0000313" key="5">
    <source>
        <dbReference type="Proteomes" id="UP001642409"/>
    </source>
</evidence>
<evidence type="ECO:0000313" key="3">
    <source>
        <dbReference type="EMBL" id="CAI9953006.1"/>
    </source>
</evidence>
<dbReference type="AlphaFoldDB" id="A0AA86UIN5"/>
<gene>
    <name evidence="4" type="ORF">HINF_LOCUS35890</name>
    <name evidence="3" type="ORF">HINF_LOCUS40651</name>
</gene>
<evidence type="ECO:0000313" key="4">
    <source>
        <dbReference type="EMBL" id="CAL6035362.1"/>
    </source>
</evidence>
<dbReference type="Gene3D" id="3.80.10.10">
    <property type="entry name" value="Ribonuclease Inhibitor"/>
    <property type="match status" value="1"/>
</dbReference>
<protein>
    <submittedName>
        <fullName evidence="3">Leucine-rich repeat domain-containing protein</fullName>
    </submittedName>
    <submittedName>
        <fullName evidence="4">Leucine-rich_repeat domain-containing protein</fullName>
    </submittedName>
</protein>
<accession>A0AA86UIN5</accession>
<dbReference type="EMBL" id="CATOUU010000836">
    <property type="protein sequence ID" value="CAI9953006.1"/>
    <property type="molecule type" value="Genomic_DNA"/>
</dbReference>
<dbReference type="PANTHER" id="PTHR46652:SF3">
    <property type="entry name" value="LEUCINE-RICH REPEAT-CONTAINING PROTEIN 9"/>
    <property type="match status" value="1"/>
</dbReference>
<dbReference type="InterPro" id="IPR003591">
    <property type="entry name" value="Leu-rich_rpt_typical-subtyp"/>
</dbReference>
<keyword evidence="1" id="KW-0433">Leucine-rich repeat</keyword>